<dbReference type="GO" id="GO:0071972">
    <property type="term" value="F:peptidoglycan L,D-transpeptidase activity"/>
    <property type="evidence" value="ECO:0007669"/>
    <property type="project" value="TreeGrafter"/>
</dbReference>
<dbReference type="PANTHER" id="PTHR30582:SF30">
    <property type="entry name" value="BLR4375 PROTEIN"/>
    <property type="match status" value="1"/>
</dbReference>
<name>A0A2U2J4V8_9SPHN</name>
<dbReference type="InterPro" id="IPR050979">
    <property type="entry name" value="LD-transpeptidase"/>
</dbReference>
<evidence type="ECO:0000256" key="8">
    <source>
        <dbReference type="SAM" id="MobiDB-lite"/>
    </source>
</evidence>
<dbReference type="Gene3D" id="1.10.101.10">
    <property type="entry name" value="PGBD-like superfamily/PGBD"/>
    <property type="match status" value="1"/>
</dbReference>
<evidence type="ECO:0000256" key="3">
    <source>
        <dbReference type="ARBA" id="ARBA00022679"/>
    </source>
</evidence>
<evidence type="ECO:0000256" key="4">
    <source>
        <dbReference type="ARBA" id="ARBA00022960"/>
    </source>
</evidence>
<organism evidence="10 11">
    <name type="scientific">Allosphingosinicella humi</name>
    <dbReference type="NCBI Taxonomy" id="2068657"/>
    <lineage>
        <taxon>Bacteria</taxon>
        <taxon>Pseudomonadati</taxon>
        <taxon>Pseudomonadota</taxon>
        <taxon>Alphaproteobacteria</taxon>
        <taxon>Sphingomonadales</taxon>
        <taxon>Sphingomonadaceae</taxon>
        <taxon>Allosphingosinicella</taxon>
    </lineage>
</organism>
<evidence type="ECO:0000313" key="11">
    <source>
        <dbReference type="Proteomes" id="UP000245916"/>
    </source>
</evidence>
<dbReference type="GO" id="GO:0016740">
    <property type="term" value="F:transferase activity"/>
    <property type="evidence" value="ECO:0007669"/>
    <property type="project" value="UniProtKB-KW"/>
</dbReference>
<evidence type="ECO:0000259" key="9">
    <source>
        <dbReference type="PROSITE" id="PS52029"/>
    </source>
</evidence>
<gene>
    <name evidence="10" type="ORF">DF286_11255</name>
</gene>
<dbReference type="CDD" id="cd16913">
    <property type="entry name" value="YkuD_like"/>
    <property type="match status" value="1"/>
</dbReference>
<dbReference type="GO" id="GO:0071555">
    <property type="term" value="P:cell wall organization"/>
    <property type="evidence" value="ECO:0007669"/>
    <property type="project" value="UniProtKB-UniRule"/>
</dbReference>
<dbReference type="InterPro" id="IPR038063">
    <property type="entry name" value="Transpep_catalytic_dom"/>
</dbReference>
<dbReference type="Pfam" id="PF01471">
    <property type="entry name" value="PG_binding_1"/>
    <property type="match status" value="1"/>
</dbReference>
<dbReference type="GO" id="GO:0005576">
    <property type="term" value="C:extracellular region"/>
    <property type="evidence" value="ECO:0007669"/>
    <property type="project" value="TreeGrafter"/>
</dbReference>
<dbReference type="EMBL" id="QFFF01000001">
    <property type="protein sequence ID" value="PWG03380.1"/>
    <property type="molecule type" value="Genomic_DNA"/>
</dbReference>
<comment type="similarity">
    <text evidence="2">Belongs to the YkuD family.</text>
</comment>
<keyword evidence="11" id="KW-1185">Reference proteome</keyword>
<sequence>MAGAAVAQNETGGSPQREDGGIDGTIFHAQVLLDRAGFAPGVIDGKKGMSFEEAVKGFQTSRGLKVTGVLDTPTRRALLTDKAPSTRRLRIDESDAQGPFVGSIPDDPAEQAKMERLGYRNLLEKIAEKFHTTPATIIALNRPDMVLRAGTVLRLPNVLPSSRDYGEVPAEAAKMLSDLNVSGDLPKAERIVVDKSDGVLRLYGEGDRLLAQFPATMGSTHDPLPLGNWKVTSIAYNPPFHYQPELFWDVADDEDEQRLPPGPNGPVGVVWIDISKENYGIHGTSAPETIQRAQSHGCVRLTNWDAARVSQMASDGMPVIFQA</sequence>
<dbReference type="Gene3D" id="2.40.440.10">
    <property type="entry name" value="L,D-transpeptidase catalytic domain-like"/>
    <property type="match status" value="1"/>
</dbReference>
<reference evidence="10 11" key="1">
    <citation type="submission" date="2018-05" db="EMBL/GenBank/DDBJ databases">
        <title>Genome of Sphingosinicella humi QZX222.</title>
        <authorList>
            <person name="Qiao Z."/>
            <person name="Wang G."/>
        </authorList>
    </citation>
    <scope>NUCLEOTIDE SEQUENCE [LARGE SCALE GENOMIC DNA]</scope>
    <source>
        <strain evidence="10 11">QZX222</strain>
    </source>
</reference>
<dbReference type="GO" id="GO:0008360">
    <property type="term" value="P:regulation of cell shape"/>
    <property type="evidence" value="ECO:0007669"/>
    <property type="project" value="UniProtKB-UniRule"/>
</dbReference>
<dbReference type="InterPro" id="IPR036366">
    <property type="entry name" value="PGBDSf"/>
</dbReference>
<dbReference type="PANTHER" id="PTHR30582">
    <property type="entry name" value="L,D-TRANSPEPTIDASE"/>
    <property type="match status" value="1"/>
</dbReference>
<feature type="active site" description="Proton donor/acceptor" evidence="7">
    <location>
        <position position="282"/>
    </location>
</feature>
<dbReference type="InterPro" id="IPR005490">
    <property type="entry name" value="LD_TPept_cat_dom"/>
</dbReference>
<dbReference type="Pfam" id="PF03734">
    <property type="entry name" value="YkuD"/>
    <property type="match status" value="1"/>
</dbReference>
<evidence type="ECO:0000256" key="7">
    <source>
        <dbReference type="PROSITE-ProRule" id="PRU01373"/>
    </source>
</evidence>
<dbReference type="GO" id="GO:0018104">
    <property type="term" value="P:peptidoglycan-protein cross-linking"/>
    <property type="evidence" value="ECO:0007669"/>
    <property type="project" value="TreeGrafter"/>
</dbReference>
<dbReference type="PROSITE" id="PS52029">
    <property type="entry name" value="LD_TPASE"/>
    <property type="match status" value="1"/>
</dbReference>
<dbReference type="SUPFAM" id="SSF141523">
    <property type="entry name" value="L,D-transpeptidase catalytic domain-like"/>
    <property type="match status" value="1"/>
</dbReference>
<accession>A0A2U2J4V8</accession>
<evidence type="ECO:0000256" key="5">
    <source>
        <dbReference type="ARBA" id="ARBA00022984"/>
    </source>
</evidence>
<feature type="domain" description="L,D-TPase catalytic" evidence="9">
    <location>
        <begin position="189"/>
        <end position="322"/>
    </location>
</feature>
<comment type="caution">
    <text evidence="10">The sequence shown here is derived from an EMBL/GenBank/DDBJ whole genome shotgun (WGS) entry which is preliminary data.</text>
</comment>
<dbReference type="Proteomes" id="UP000245916">
    <property type="component" value="Unassembled WGS sequence"/>
</dbReference>
<evidence type="ECO:0000256" key="2">
    <source>
        <dbReference type="ARBA" id="ARBA00005992"/>
    </source>
</evidence>
<comment type="pathway">
    <text evidence="1 7">Cell wall biogenesis; peptidoglycan biosynthesis.</text>
</comment>
<keyword evidence="4 7" id="KW-0133">Cell shape</keyword>
<keyword evidence="6 7" id="KW-0961">Cell wall biogenesis/degradation</keyword>
<feature type="region of interest" description="Disordered" evidence="8">
    <location>
        <begin position="1"/>
        <end position="22"/>
    </location>
</feature>
<dbReference type="InterPro" id="IPR036365">
    <property type="entry name" value="PGBD-like_sf"/>
</dbReference>
<keyword evidence="3" id="KW-0808">Transferase</keyword>
<dbReference type="OrthoDB" id="9787225at2"/>
<keyword evidence="5 7" id="KW-0573">Peptidoglycan synthesis</keyword>
<dbReference type="SUPFAM" id="SSF47090">
    <property type="entry name" value="PGBD-like"/>
    <property type="match status" value="1"/>
</dbReference>
<dbReference type="AlphaFoldDB" id="A0A2U2J4V8"/>
<dbReference type="InterPro" id="IPR002477">
    <property type="entry name" value="Peptidoglycan-bd-like"/>
</dbReference>
<protein>
    <recommendedName>
        <fullName evidence="9">L,D-TPase catalytic domain-containing protein</fullName>
    </recommendedName>
</protein>
<proteinExistence type="inferred from homology"/>
<feature type="active site" description="Nucleophile" evidence="7">
    <location>
        <position position="298"/>
    </location>
</feature>
<evidence type="ECO:0000313" key="10">
    <source>
        <dbReference type="EMBL" id="PWG03380.1"/>
    </source>
</evidence>
<dbReference type="UniPathway" id="UPA00219"/>
<evidence type="ECO:0000256" key="6">
    <source>
        <dbReference type="ARBA" id="ARBA00023316"/>
    </source>
</evidence>
<evidence type="ECO:0000256" key="1">
    <source>
        <dbReference type="ARBA" id="ARBA00004752"/>
    </source>
</evidence>